<dbReference type="STRING" id="1344418.A0A1D2VDB1"/>
<dbReference type="PROSITE" id="PS51710">
    <property type="entry name" value="G_OBG"/>
    <property type="match status" value="1"/>
</dbReference>
<dbReference type="Pfam" id="PF02824">
    <property type="entry name" value="TGS"/>
    <property type="match status" value="1"/>
</dbReference>
<dbReference type="InterPro" id="IPR045001">
    <property type="entry name" value="DRG"/>
</dbReference>
<accession>A0A1D2VDB1</accession>
<dbReference type="AlphaFoldDB" id="A0A1D2VDB1"/>
<dbReference type="GO" id="GO:1903833">
    <property type="term" value="P:positive regulation of cellular response to amino acid starvation"/>
    <property type="evidence" value="ECO:0007669"/>
    <property type="project" value="UniProtKB-ARBA"/>
</dbReference>
<dbReference type="InterPro" id="IPR005225">
    <property type="entry name" value="Small_GTP-bd"/>
</dbReference>
<dbReference type="FunCoup" id="A0A1D2VDB1">
    <property type="interactions" value="1074"/>
</dbReference>
<dbReference type="InterPro" id="IPR031167">
    <property type="entry name" value="G_OBG"/>
</dbReference>
<dbReference type="PROSITE" id="PS00905">
    <property type="entry name" value="GTP1_OBG"/>
    <property type="match status" value="1"/>
</dbReference>
<keyword evidence="2" id="KW-0342">GTP-binding</keyword>
<dbReference type="FunFam" id="3.10.20.30:FF:000003">
    <property type="entry name" value="Developmentally-regulated GTP-binding protein 1"/>
    <property type="match status" value="1"/>
</dbReference>
<comment type="function">
    <text evidence="3">Involved in ribosomal function.</text>
</comment>
<dbReference type="InterPro" id="IPR006073">
    <property type="entry name" value="GTP-bd"/>
</dbReference>
<dbReference type="CDD" id="cd01896">
    <property type="entry name" value="DRG"/>
    <property type="match status" value="1"/>
</dbReference>
<evidence type="ECO:0000256" key="3">
    <source>
        <dbReference type="ARBA" id="ARBA00059727"/>
    </source>
</evidence>
<protein>
    <submittedName>
        <fullName evidence="6">p-loop containing nucleoside triphosphate hydrolase protein</fullName>
    </submittedName>
</protein>
<sequence>MPELDLRGQHWGFKFWHDLLTILQNHIEKLFREKIQQIELELSRTQKNKATEYHIGLLKGKLARYRRELLEPSGAGSGSSSKQQGFEVQRSGDARVSLIGYPSVGKSSFLSKVTKTKSEIAHYAFTTLTSVPGVLEYNGAEIQIVDLPGIIKGASEGKGRGRQVIATAKTSDLILMILDATKSYEQKSYLEKELNAIGIRLNKERPNIYFKIKKTGGIKFSFINPPKYLNEKNVYGILRDYRIHNADILVRDENVSIDEFIDTINDQHVRYIKCLYVYNKIDGISLEELDKLANEPNTVVMSCELDLGIKDVVEEIWERLNLIKVYTFKKGESLPNFEDPMVLRKDSSIKEVCDAIHKDLKHSFKHAYVWGTSAKHSPQRCGLSHQIEDEDVITIVSK</sequence>
<evidence type="ECO:0000259" key="4">
    <source>
        <dbReference type="PROSITE" id="PS51710"/>
    </source>
</evidence>
<feature type="domain" description="TGS" evidence="5">
    <location>
        <begin position="321"/>
        <end position="397"/>
    </location>
</feature>
<dbReference type="PANTHER" id="PTHR43127">
    <property type="entry name" value="DEVELOPMENTALLY-REGULATED GTP-BINDING PROTEIN 2"/>
    <property type="match status" value="1"/>
</dbReference>
<reference evidence="7" key="1">
    <citation type="submission" date="2016-05" db="EMBL/GenBank/DDBJ databases">
        <title>Comparative genomics of biotechnologically important yeasts.</title>
        <authorList>
            <consortium name="DOE Joint Genome Institute"/>
            <person name="Riley R."/>
            <person name="Haridas S."/>
            <person name="Wolfe K.H."/>
            <person name="Lopes M.R."/>
            <person name="Hittinger C.T."/>
            <person name="Goker M."/>
            <person name="Salamov A."/>
            <person name="Wisecaver J."/>
            <person name="Long T.M."/>
            <person name="Aerts A.L."/>
            <person name="Barry K."/>
            <person name="Choi C."/>
            <person name="Clum A."/>
            <person name="Coughlan A.Y."/>
            <person name="Deshpande S."/>
            <person name="Douglass A.P."/>
            <person name="Hanson S.J."/>
            <person name="Klenk H.-P."/>
            <person name="Labutti K."/>
            <person name="Lapidus A."/>
            <person name="Lindquist E."/>
            <person name="Lipzen A."/>
            <person name="Meier-Kolthoff J.P."/>
            <person name="Ohm R.A."/>
            <person name="Otillar R.P."/>
            <person name="Pangilinan J."/>
            <person name="Peng Y."/>
            <person name="Rokas A."/>
            <person name="Rosa C.A."/>
            <person name="Scheuner C."/>
            <person name="Sibirny A.A."/>
            <person name="Slot J.C."/>
            <person name="Stielow J.B."/>
            <person name="Sun H."/>
            <person name="Kurtzman C.P."/>
            <person name="Blackwell M."/>
            <person name="Grigoriev I.V."/>
            <person name="Jeffries T.W."/>
        </authorList>
    </citation>
    <scope>NUCLEOTIDE SEQUENCE [LARGE SCALE GENOMIC DNA]</scope>
    <source>
        <strain evidence="7">DSM 1968</strain>
    </source>
</reference>
<dbReference type="GO" id="GO:0003924">
    <property type="term" value="F:GTPase activity"/>
    <property type="evidence" value="ECO:0007669"/>
    <property type="project" value="InterPro"/>
</dbReference>
<proteinExistence type="predicted"/>
<keyword evidence="1" id="KW-0547">Nucleotide-binding</keyword>
<dbReference type="Pfam" id="PF16897">
    <property type="entry name" value="MMR_HSR1_Xtn"/>
    <property type="match status" value="1"/>
</dbReference>
<dbReference type="SUPFAM" id="SSF81271">
    <property type="entry name" value="TGS-like"/>
    <property type="match status" value="1"/>
</dbReference>
<dbReference type="InParanoid" id="A0A1D2VDB1"/>
<evidence type="ECO:0000256" key="2">
    <source>
        <dbReference type="ARBA" id="ARBA00023134"/>
    </source>
</evidence>
<gene>
    <name evidence="6" type="ORF">ASCRUDRAFT_9290</name>
</gene>
<feature type="domain" description="OBG-type G" evidence="4">
    <location>
        <begin position="94"/>
        <end position="321"/>
    </location>
</feature>
<name>A0A1D2VDB1_9ASCO</name>
<evidence type="ECO:0000313" key="7">
    <source>
        <dbReference type="Proteomes" id="UP000095038"/>
    </source>
</evidence>
<dbReference type="GO" id="GO:0005525">
    <property type="term" value="F:GTP binding"/>
    <property type="evidence" value="ECO:0007669"/>
    <property type="project" value="UniProtKB-KW"/>
</dbReference>
<dbReference type="Gene3D" id="3.40.50.300">
    <property type="entry name" value="P-loop containing nucleotide triphosphate hydrolases"/>
    <property type="match status" value="1"/>
</dbReference>
<dbReference type="SUPFAM" id="SSF52540">
    <property type="entry name" value="P-loop containing nucleoside triphosphate hydrolases"/>
    <property type="match status" value="1"/>
</dbReference>
<keyword evidence="7" id="KW-1185">Reference proteome</keyword>
<dbReference type="PRINTS" id="PR00326">
    <property type="entry name" value="GTP1OBG"/>
</dbReference>
<dbReference type="RefSeq" id="XP_020045932.1">
    <property type="nucleotide sequence ID" value="XM_020195112.1"/>
</dbReference>
<dbReference type="InterPro" id="IPR031662">
    <property type="entry name" value="GTP-binding_2"/>
</dbReference>
<dbReference type="InterPro" id="IPR012675">
    <property type="entry name" value="Beta-grasp_dom_sf"/>
</dbReference>
<dbReference type="OrthoDB" id="603at2759"/>
<organism evidence="6 7">
    <name type="scientific">Ascoidea rubescens DSM 1968</name>
    <dbReference type="NCBI Taxonomy" id="1344418"/>
    <lineage>
        <taxon>Eukaryota</taxon>
        <taxon>Fungi</taxon>
        <taxon>Dikarya</taxon>
        <taxon>Ascomycota</taxon>
        <taxon>Saccharomycotina</taxon>
        <taxon>Saccharomycetes</taxon>
        <taxon>Ascoideaceae</taxon>
        <taxon>Ascoidea</taxon>
    </lineage>
</organism>
<dbReference type="EMBL" id="KV454485">
    <property type="protein sequence ID" value="ODV59625.1"/>
    <property type="molecule type" value="Genomic_DNA"/>
</dbReference>
<dbReference type="PROSITE" id="PS51880">
    <property type="entry name" value="TGS"/>
    <property type="match status" value="1"/>
</dbReference>
<dbReference type="InterPro" id="IPR004095">
    <property type="entry name" value="TGS"/>
</dbReference>
<keyword evidence="6" id="KW-0378">Hydrolase</keyword>
<dbReference type="NCBIfam" id="TIGR00231">
    <property type="entry name" value="small_GTP"/>
    <property type="match status" value="1"/>
</dbReference>
<dbReference type="InterPro" id="IPR012676">
    <property type="entry name" value="TGS-like"/>
</dbReference>
<dbReference type="Gene3D" id="3.10.20.30">
    <property type="match status" value="1"/>
</dbReference>
<dbReference type="InterPro" id="IPR027417">
    <property type="entry name" value="P-loop_NTPase"/>
</dbReference>
<dbReference type="InterPro" id="IPR006074">
    <property type="entry name" value="GTP1-OBG_CS"/>
</dbReference>
<dbReference type="FunFam" id="3.40.50.300:FF:000740">
    <property type="entry name" value="Putative GTP-binding protein 1"/>
    <property type="match status" value="1"/>
</dbReference>
<evidence type="ECO:0000256" key="1">
    <source>
        <dbReference type="ARBA" id="ARBA00022741"/>
    </source>
</evidence>
<evidence type="ECO:0000313" key="6">
    <source>
        <dbReference type="EMBL" id="ODV59625.1"/>
    </source>
</evidence>
<dbReference type="Proteomes" id="UP000095038">
    <property type="component" value="Unassembled WGS sequence"/>
</dbReference>
<evidence type="ECO:0000259" key="5">
    <source>
        <dbReference type="PROSITE" id="PS51880"/>
    </source>
</evidence>
<dbReference type="GeneID" id="30968748"/>
<dbReference type="Pfam" id="PF01926">
    <property type="entry name" value="MMR_HSR1"/>
    <property type="match status" value="1"/>
</dbReference>